<keyword evidence="1" id="KW-0175">Coiled coil</keyword>
<evidence type="ECO:0000313" key="2">
    <source>
        <dbReference type="EMBL" id="MCW7555875.1"/>
    </source>
</evidence>
<protein>
    <submittedName>
        <fullName evidence="2">Uncharacterized protein</fullName>
    </submittedName>
</protein>
<organism evidence="2 3">
    <name type="scientific">Endozoicomonas gorgoniicola</name>
    <dbReference type="NCBI Taxonomy" id="1234144"/>
    <lineage>
        <taxon>Bacteria</taxon>
        <taxon>Pseudomonadati</taxon>
        <taxon>Pseudomonadota</taxon>
        <taxon>Gammaproteobacteria</taxon>
        <taxon>Oceanospirillales</taxon>
        <taxon>Endozoicomonadaceae</taxon>
        <taxon>Endozoicomonas</taxon>
    </lineage>
</organism>
<name>A0ABT3N2L2_9GAMM</name>
<gene>
    <name evidence="2" type="ORF">NX722_25255</name>
</gene>
<feature type="coiled-coil region" evidence="1">
    <location>
        <begin position="2"/>
        <end position="29"/>
    </location>
</feature>
<proteinExistence type="predicted"/>
<sequence length="72" mass="7854">MNRQQQVANAAVEQELQEALDQIAAISETNAPYMAGLARRIAETGKDVKSLTVAELLALDARHNAYFNSLPL</sequence>
<keyword evidence="3" id="KW-1185">Reference proteome</keyword>
<dbReference type="RefSeq" id="WP_262565613.1">
    <property type="nucleotide sequence ID" value="NZ_JAPFCC010000001.1"/>
</dbReference>
<comment type="caution">
    <text evidence="2">The sequence shown here is derived from an EMBL/GenBank/DDBJ whole genome shotgun (WGS) entry which is preliminary data.</text>
</comment>
<evidence type="ECO:0000256" key="1">
    <source>
        <dbReference type="SAM" id="Coils"/>
    </source>
</evidence>
<reference evidence="2 3" key="1">
    <citation type="submission" date="2022-10" db="EMBL/GenBank/DDBJ databases">
        <title>High-quality genome sequences of two octocoral-associated bacteria, Endozoicomonas euniceicola EF212 and Endozoicomonas gorgoniicola PS125.</title>
        <authorList>
            <person name="Chiou Y.-J."/>
            <person name="Chen Y.-H."/>
        </authorList>
    </citation>
    <scope>NUCLEOTIDE SEQUENCE [LARGE SCALE GENOMIC DNA]</scope>
    <source>
        <strain evidence="2 3">PS125</strain>
    </source>
</reference>
<accession>A0ABT3N2L2</accession>
<dbReference type="Proteomes" id="UP001209854">
    <property type="component" value="Unassembled WGS sequence"/>
</dbReference>
<dbReference type="EMBL" id="JAPFCC010000001">
    <property type="protein sequence ID" value="MCW7555875.1"/>
    <property type="molecule type" value="Genomic_DNA"/>
</dbReference>
<evidence type="ECO:0000313" key="3">
    <source>
        <dbReference type="Proteomes" id="UP001209854"/>
    </source>
</evidence>